<accession>A0A4R7VFE1</accession>
<evidence type="ECO:0000259" key="3">
    <source>
        <dbReference type="Pfam" id="PF01408"/>
    </source>
</evidence>
<dbReference type="SUPFAM" id="SSF51735">
    <property type="entry name" value="NAD(P)-binding Rossmann-fold domains"/>
    <property type="match status" value="1"/>
</dbReference>
<evidence type="ECO:0000313" key="5">
    <source>
        <dbReference type="EMBL" id="TDV47960.1"/>
    </source>
</evidence>
<feature type="domain" description="GFO/IDH/MocA-like oxidoreductase" evidence="4">
    <location>
        <begin position="131"/>
        <end position="244"/>
    </location>
</feature>
<sequence>MSLRVGVLGCADIALRRIGPALAALPETTVAAVAGRSPGRAAEFARAFDCAATDYSGLLARDDVDAVYLPLPPGLHFTWTRAALLAGKHVLVEKPLTPTSAEARELADLALARGLVLRENFMFLHHRQHHVVRQAVRDGVLGAVRSLSAEFSIPPRPDGDIRYDPALAGGALVDLGGYPIRLAQYLLGDGLTVLGAELTTDPDRGVDLRGVVTLAGDGVTADLRFHLGGAYTNEYTVAGDRRSVHVARAFTPPADFEPELRLSDGERLVAPAQDQVLAAVAAFASACAAPNARRERGRLARSVRTTELLDAVRGAGLTPAPR</sequence>
<dbReference type="PANTHER" id="PTHR22604">
    <property type="entry name" value="OXIDOREDUCTASES"/>
    <property type="match status" value="1"/>
</dbReference>
<keyword evidence="2" id="KW-0560">Oxidoreductase</keyword>
<evidence type="ECO:0000256" key="1">
    <source>
        <dbReference type="ARBA" id="ARBA00010928"/>
    </source>
</evidence>
<name>A0A4R7VFE1_9PSEU</name>
<dbReference type="Pfam" id="PF01408">
    <property type="entry name" value="GFO_IDH_MocA"/>
    <property type="match status" value="1"/>
</dbReference>
<dbReference type="InterPro" id="IPR036291">
    <property type="entry name" value="NAD(P)-bd_dom_sf"/>
</dbReference>
<organism evidence="5 6">
    <name type="scientific">Actinophytocola oryzae</name>
    <dbReference type="NCBI Taxonomy" id="502181"/>
    <lineage>
        <taxon>Bacteria</taxon>
        <taxon>Bacillati</taxon>
        <taxon>Actinomycetota</taxon>
        <taxon>Actinomycetes</taxon>
        <taxon>Pseudonocardiales</taxon>
        <taxon>Pseudonocardiaceae</taxon>
    </lineage>
</organism>
<dbReference type="GO" id="GO:0016491">
    <property type="term" value="F:oxidoreductase activity"/>
    <property type="evidence" value="ECO:0007669"/>
    <property type="project" value="UniProtKB-KW"/>
</dbReference>
<evidence type="ECO:0000256" key="2">
    <source>
        <dbReference type="ARBA" id="ARBA00023002"/>
    </source>
</evidence>
<evidence type="ECO:0000259" key="4">
    <source>
        <dbReference type="Pfam" id="PF22725"/>
    </source>
</evidence>
<dbReference type="InterPro" id="IPR055170">
    <property type="entry name" value="GFO_IDH_MocA-like_dom"/>
</dbReference>
<comment type="caution">
    <text evidence="5">The sequence shown here is derived from an EMBL/GenBank/DDBJ whole genome shotgun (WGS) entry which is preliminary data.</text>
</comment>
<dbReference type="EMBL" id="SOCP01000009">
    <property type="protein sequence ID" value="TDV47960.1"/>
    <property type="molecule type" value="Genomic_DNA"/>
</dbReference>
<dbReference type="OrthoDB" id="9815825at2"/>
<dbReference type="Gene3D" id="3.40.50.720">
    <property type="entry name" value="NAD(P)-binding Rossmann-like Domain"/>
    <property type="match status" value="1"/>
</dbReference>
<proteinExistence type="inferred from homology"/>
<dbReference type="InterPro" id="IPR000683">
    <property type="entry name" value="Gfo/Idh/MocA-like_OxRdtase_N"/>
</dbReference>
<comment type="similarity">
    <text evidence="1">Belongs to the Gfo/Idh/MocA family.</text>
</comment>
<dbReference type="Pfam" id="PF22725">
    <property type="entry name" value="GFO_IDH_MocA_C3"/>
    <property type="match status" value="1"/>
</dbReference>
<reference evidence="5 6" key="1">
    <citation type="submission" date="2019-03" db="EMBL/GenBank/DDBJ databases">
        <title>Genomic Encyclopedia of Archaeal and Bacterial Type Strains, Phase II (KMG-II): from individual species to whole genera.</title>
        <authorList>
            <person name="Goeker M."/>
        </authorList>
    </citation>
    <scope>NUCLEOTIDE SEQUENCE [LARGE SCALE GENOMIC DNA]</scope>
    <source>
        <strain evidence="5 6">DSM 45499</strain>
    </source>
</reference>
<dbReference type="AlphaFoldDB" id="A0A4R7VFE1"/>
<dbReference type="Proteomes" id="UP000294927">
    <property type="component" value="Unassembled WGS sequence"/>
</dbReference>
<keyword evidence="6" id="KW-1185">Reference proteome</keyword>
<gene>
    <name evidence="5" type="ORF">CLV71_109195</name>
</gene>
<feature type="domain" description="Gfo/Idh/MocA-like oxidoreductase N-terminal" evidence="3">
    <location>
        <begin position="3"/>
        <end position="120"/>
    </location>
</feature>
<dbReference type="Gene3D" id="3.30.360.10">
    <property type="entry name" value="Dihydrodipicolinate Reductase, domain 2"/>
    <property type="match status" value="1"/>
</dbReference>
<dbReference type="InterPro" id="IPR050984">
    <property type="entry name" value="Gfo/Idh/MocA_domain"/>
</dbReference>
<dbReference type="GO" id="GO:0000166">
    <property type="term" value="F:nucleotide binding"/>
    <property type="evidence" value="ECO:0007669"/>
    <property type="project" value="InterPro"/>
</dbReference>
<dbReference type="PANTHER" id="PTHR22604:SF105">
    <property type="entry name" value="TRANS-1,2-DIHYDROBENZENE-1,2-DIOL DEHYDROGENASE"/>
    <property type="match status" value="1"/>
</dbReference>
<dbReference type="SUPFAM" id="SSF55347">
    <property type="entry name" value="Glyceraldehyde-3-phosphate dehydrogenase-like, C-terminal domain"/>
    <property type="match status" value="1"/>
</dbReference>
<dbReference type="RefSeq" id="WP_133905241.1">
    <property type="nucleotide sequence ID" value="NZ_SOCP01000009.1"/>
</dbReference>
<protein>
    <submittedName>
        <fullName evidence="5">Putative dehydrogenase</fullName>
    </submittedName>
</protein>
<evidence type="ECO:0000313" key="6">
    <source>
        <dbReference type="Proteomes" id="UP000294927"/>
    </source>
</evidence>